<accession>A0A2C7AR70</accession>
<dbReference type="InterPro" id="IPR000425">
    <property type="entry name" value="MIP"/>
</dbReference>
<dbReference type="EMBL" id="LT576035">
    <property type="protein sequence ID" value="SBN38430.1"/>
    <property type="molecule type" value="Genomic_DNA"/>
</dbReference>
<proteinExistence type="inferred from homology"/>
<dbReference type="PRINTS" id="PR00783">
    <property type="entry name" value="MINTRINSICP"/>
</dbReference>
<evidence type="ECO:0000256" key="7">
    <source>
        <dbReference type="RuleBase" id="RU000477"/>
    </source>
</evidence>
<comment type="similarity">
    <text evidence="2 7">Belongs to the MIP/aquaporin (TC 1.A.8) family.</text>
</comment>
<feature type="transmembrane region" description="Helical" evidence="8">
    <location>
        <begin position="107"/>
        <end position="129"/>
    </location>
</feature>
<dbReference type="PANTHER" id="PTHR43829">
    <property type="entry name" value="AQUAPORIN OR AQUAGLYCEROPORIN RELATED"/>
    <property type="match status" value="1"/>
</dbReference>
<reference evidence="9" key="1">
    <citation type="submission" date="2016-05" db="EMBL/GenBank/DDBJ databases">
        <authorList>
            <person name="Lavstsen T."/>
            <person name="Jespersen J.S."/>
        </authorList>
    </citation>
    <scope>NUCLEOTIDE SEQUENCE</scope>
    <source>
        <strain evidence="9">PFRJS10</strain>
    </source>
</reference>
<evidence type="ECO:0000256" key="3">
    <source>
        <dbReference type="ARBA" id="ARBA00022448"/>
    </source>
</evidence>
<dbReference type="PROSITE" id="PS00221">
    <property type="entry name" value="MIP"/>
    <property type="match status" value="1"/>
</dbReference>
<evidence type="ECO:0000256" key="6">
    <source>
        <dbReference type="ARBA" id="ARBA00023136"/>
    </source>
</evidence>
<keyword evidence="5 8" id="KW-1133">Transmembrane helix</keyword>
<feature type="transmembrane region" description="Helical" evidence="8">
    <location>
        <begin position="190"/>
        <end position="211"/>
    </location>
</feature>
<evidence type="ECO:0000256" key="4">
    <source>
        <dbReference type="ARBA" id="ARBA00022692"/>
    </source>
</evidence>
<dbReference type="Gene3D" id="1.20.1080.10">
    <property type="entry name" value="Glycerol uptake facilitator protein"/>
    <property type="match status" value="1"/>
</dbReference>
<organism evidence="9">
    <name type="scientific">Propionibacterium freudenreichii</name>
    <dbReference type="NCBI Taxonomy" id="1744"/>
    <lineage>
        <taxon>Bacteria</taxon>
        <taxon>Bacillati</taxon>
        <taxon>Actinomycetota</taxon>
        <taxon>Actinomycetes</taxon>
        <taxon>Propionibacteriales</taxon>
        <taxon>Propionibacteriaceae</taxon>
        <taxon>Propionibacterium</taxon>
    </lineage>
</organism>
<gene>
    <name evidence="9" type="ORF">PFR_JS10_787</name>
</gene>
<evidence type="ECO:0000256" key="1">
    <source>
        <dbReference type="ARBA" id="ARBA00004141"/>
    </source>
</evidence>
<evidence type="ECO:0000256" key="2">
    <source>
        <dbReference type="ARBA" id="ARBA00006175"/>
    </source>
</evidence>
<keyword evidence="6 8" id="KW-0472">Membrane</keyword>
<comment type="subcellular location">
    <subcellularLocation>
        <location evidence="1">Membrane</location>
        <topology evidence="1">Multi-pass membrane protein</topology>
    </subcellularLocation>
</comment>
<name>A0A2C7AR70_9ACTN</name>
<dbReference type="InterPro" id="IPR050363">
    <property type="entry name" value="MIP/Aquaporin"/>
</dbReference>
<dbReference type="PANTHER" id="PTHR43829:SF9">
    <property type="entry name" value="AQUAPORIN-9"/>
    <property type="match status" value="1"/>
</dbReference>
<keyword evidence="4 7" id="KW-0812">Transmembrane</keyword>
<dbReference type="Pfam" id="PF00230">
    <property type="entry name" value="MIP"/>
    <property type="match status" value="1"/>
</dbReference>
<evidence type="ECO:0000256" key="5">
    <source>
        <dbReference type="ARBA" id="ARBA00022989"/>
    </source>
</evidence>
<dbReference type="GO" id="GO:0005886">
    <property type="term" value="C:plasma membrane"/>
    <property type="evidence" value="ECO:0007669"/>
    <property type="project" value="TreeGrafter"/>
</dbReference>
<dbReference type="SUPFAM" id="SSF81338">
    <property type="entry name" value="Aquaporin-like"/>
    <property type="match status" value="1"/>
</dbReference>
<evidence type="ECO:0000256" key="8">
    <source>
        <dbReference type="SAM" id="Phobius"/>
    </source>
</evidence>
<evidence type="ECO:0000313" key="9">
    <source>
        <dbReference type="EMBL" id="SBN38430.1"/>
    </source>
</evidence>
<feature type="transmembrane region" description="Helical" evidence="8">
    <location>
        <begin position="58"/>
        <end position="75"/>
    </location>
</feature>
<dbReference type="InterPro" id="IPR023271">
    <property type="entry name" value="Aquaporin-like"/>
</dbReference>
<feature type="transmembrane region" description="Helical" evidence="8">
    <location>
        <begin position="252"/>
        <end position="272"/>
    </location>
</feature>
<dbReference type="InterPro" id="IPR022357">
    <property type="entry name" value="MIP_CS"/>
</dbReference>
<feature type="transmembrane region" description="Helical" evidence="8">
    <location>
        <begin position="30"/>
        <end position="46"/>
    </location>
</feature>
<dbReference type="AlphaFoldDB" id="A0A2C7AR70"/>
<protein>
    <submittedName>
        <fullName evidence="9">Glycerol uptake facilitator</fullName>
    </submittedName>
</protein>
<feature type="transmembrane region" description="Helical" evidence="8">
    <location>
        <begin position="159"/>
        <end position="178"/>
    </location>
</feature>
<sequence length="273" mass="28711">MLLRRYDTTLMLLLQTVTSAQIFGSEFLGTMLLTMLGVGVVANALLAKTKGHAGGPQFINWGWGIAVMIGVYGAYRTGGHLNPAVTLGLWAGGKPLAAGIPATGTNIMLYIVAQMLGGFCGAVLAWLVYKRHYDEPGEPGDKLGTFCTAPAIRAYGWNFLVEFIGTWVLVIWVILSGYTNIASITIDSTGISNVTGTLIGPLGVMLVIVGIGNSLGGPTGYAINPARDLSPRIAHAILPIKGKGGSDWSYSWVPVIAPLAGGIAAGLTYQLFW</sequence>
<dbReference type="GO" id="GO:0015254">
    <property type="term" value="F:glycerol channel activity"/>
    <property type="evidence" value="ECO:0007669"/>
    <property type="project" value="TreeGrafter"/>
</dbReference>
<keyword evidence="3 7" id="KW-0813">Transport</keyword>